<dbReference type="AlphaFoldDB" id="A0A136IYQ6"/>
<dbReference type="InterPro" id="IPR050386">
    <property type="entry name" value="Glycosyl_hydrolase_5"/>
</dbReference>
<dbReference type="InParanoid" id="A0A136IYQ6"/>
<comment type="subcellular location">
    <subcellularLocation>
        <location evidence="1">Secreted</location>
    </subcellularLocation>
</comment>
<sequence>MFQPRANRSSSQHYGNETLTYHAHNVCWPKGNYGGEYLDWRHYKANGANLGSWLWKEKTHDPLLWEAQDEAAAATPDEWNLCLALGDRCGPVLEERYETFLNTSTIDKLASVGINTLRIPTSYSAWVEVPGSALYHGNQKEHLRRIANYAIDKYNMHIIVGLHNLPGGINPLDIGEAYGHIGWFQNQTNLDWSLKAFGEMLSFVRASGRANSFSVSPINEAADNMQHFGTAKGLSDANTNWVLTYLDACVEMVEEADRRIPIVLQDSFKSVGYWEPLFDASKNIVMSPHLYYFSQEELYAGYANYTMCGTAQWVGTFKKFPVMVGEWSLQVHYNNTLDGRRALFDTQKYAYSHYSNGGTFWTAVSYAKAKVDGEGTQRDYWSYVDLIDAGVATKKIERSYC</sequence>
<protein>
    <recommendedName>
        <fullName evidence="9">glucan 1,3-beta-glucosidase</fullName>
        <ecNumber evidence="9">3.2.1.58</ecNumber>
    </recommendedName>
</protein>
<proteinExistence type="inferred from homology"/>
<dbReference type="PANTHER" id="PTHR31297">
    <property type="entry name" value="GLUCAN ENDO-1,6-BETA-GLUCOSIDASE B"/>
    <property type="match status" value="1"/>
</dbReference>
<evidence type="ECO:0000256" key="3">
    <source>
        <dbReference type="ARBA" id="ARBA00022525"/>
    </source>
</evidence>
<keyword evidence="7" id="KW-0961">Cell wall biogenesis/degradation</keyword>
<dbReference type="Gene3D" id="3.20.20.80">
    <property type="entry name" value="Glycosidases"/>
    <property type="match status" value="1"/>
</dbReference>
<reference evidence="13" key="1">
    <citation type="submission" date="2016-02" db="EMBL/GenBank/DDBJ databases">
        <title>Draft genome sequence of Microdochium bolleyi, a fungal endophyte of beachgrass.</title>
        <authorList>
            <consortium name="DOE Joint Genome Institute"/>
            <person name="David A.S."/>
            <person name="May G."/>
            <person name="Haridas S."/>
            <person name="Lim J."/>
            <person name="Wang M."/>
            <person name="Labutti K."/>
            <person name="Lipzen A."/>
            <person name="Barry K."/>
            <person name="Grigoriev I.V."/>
        </authorList>
    </citation>
    <scope>NUCLEOTIDE SEQUENCE [LARGE SCALE GENOMIC DNA]</scope>
    <source>
        <strain evidence="13">J235TASD1</strain>
    </source>
</reference>
<keyword evidence="13" id="KW-1185">Reference proteome</keyword>
<evidence type="ECO:0000256" key="7">
    <source>
        <dbReference type="ARBA" id="ARBA00023316"/>
    </source>
</evidence>
<evidence type="ECO:0000256" key="5">
    <source>
        <dbReference type="ARBA" id="ARBA00022801"/>
    </source>
</evidence>
<evidence type="ECO:0000259" key="11">
    <source>
        <dbReference type="Pfam" id="PF00150"/>
    </source>
</evidence>
<dbReference type="STRING" id="196109.A0A136IYQ6"/>
<keyword evidence="3" id="KW-0964">Secreted</keyword>
<evidence type="ECO:0000256" key="6">
    <source>
        <dbReference type="ARBA" id="ARBA00023295"/>
    </source>
</evidence>
<dbReference type="GO" id="GO:0009251">
    <property type="term" value="P:glucan catabolic process"/>
    <property type="evidence" value="ECO:0007669"/>
    <property type="project" value="TreeGrafter"/>
</dbReference>
<evidence type="ECO:0000256" key="8">
    <source>
        <dbReference type="ARBA" id="ARBA00036824"/>
    </source>
</evidence>
<evidence type="ECO:0000313" key="13">
    <source>
        <dbReference type="Proteomes" id="UP000070501"/>
    </source>
</evidence>
<dbReference type="EC" id="3.2.1.58" evidence="9"/>
<dbReference type="PANTHER" id="PTHR31297:SF1">
    <property type="entry name" value="GLUCAN 1,3-BETA-GLUCOSIDASE I_II-RELATED"/>
    <property type="match status" value="1"/>
</dbReference>
<dbReference type="EMBL" id="KQ964253">
    <property type="protein sequence ID" value="KXJ90043.1"/>
    <property type="molecule type" value="Genomic_DNA"/>
</dbReference>
<dbReference type="Proteomes" id="UP000070501">
    <property type="component" value="Unassembled WGS sequence"/>
</dbReference>
<evidence type="ECO:0000256" key="4">
    <source>
        <dbReference type="ARBA" id="ARBA00022729"/>
    </source>
</evidence>
<dbReference type="InterPro" id="IPR001547">
    <property type="entry name" value="Glyco_hydro_5"/>
</dbReference>
<evidence type="ECO:0000256" key="2">
    <source>
        <dbReference type="ARBA" id="ARBA00005641"/>
    </source>
</evidence>
<evidence type="ECO:0000313" key="12">
    <source>
        <dbReference type="EMBL" id="KXJ90043.1"/>
    </source>
</evidence>
<keyword evidence="6 10" id="KW-0326">Glycosidase</keyword>
<dbReference type="GO" id="GO:0004338">
    <property type="term" value="F:glucan exo-1,3-beta-glucosidase activity"/>
    <property type="evidence" value="ECO:0007669"/>
    <property type="project" value="UniProtKB-EC"/>
</dbReference>
<keyword evidence="5 10" id="KW-0378">Hydrolase</keyword>
<organism evidence="12 13">
    <name type="scientific">Microdochium bolleyi</name>
    <dbReference type="NCBI Taxonomy" id="196109"/>
    <lineage>
        <taxon>Eukaryota</taxon>
        <taxon>Fungi</taxon>
        <taxon>Dikarya</taxon>
        <taxon>Ascomycota</taxon>
        <taxon>Pezizomycotina</taxon>
        <taxon>Sordariomycetes</taxon>
        <taxon>Xylariomycetidae</taxon>
        <taxon>Xylariales</taxon>
        <taxon>Microdochiaceae</taxon>
        <taxon>Microdochium</taxon>
    </lineage>
</organism>
<dbReference type="GO" id="GO:0005576">
    <property type="term" value="C:extracellular region"/>
    <property type="evidence" value="ECO:0007669"/>
    <property type="project" value="UniProtKB-SubCell"/>
</dbReference>
<dbReference type="OrthoDB" id="1887033at2759"/>
<evidence type="ECO:0000256" key="10">
    <source>
        <dbReference type="RuleBase" id="RU361153"/>
    </source>
</evidence>
<feature type="domain" description="Glycoside hydrolase family 5" evidence="11">
    <location>
        <begin position="102"/>
        <end position="343"/>
    </location>
</feature>
<evidence type="ECO:0000256" key="9">
    <source>
        <dbReference type="ARBA" id="ARBA00038929"/>
    </source>
</evidence>
<dbReference type="SUPFAM" id="SSF51445">
    <property type="entry name" value="(Trans)glycosidases"/>
    <property type="match status" value="1"/>
</dbReference>
<dbReference type="GO" id="GO:0071555">
    <property type="term" value="P:cell wall organization"/>
    <property type="evidence" value="ECO:0007669"/>
    <property type="project" value="UniProtKB-KW"/>
</dbReference>
<dbReference type="Pfam" id="PF00150">
    <property type="entry name" value="Cellulase"/>
    <property type="match status" value="1"/>
</dbReference>
<gene>
    <name evidence="12" type="ORF">Micbo1qcDRAFT_227076</name>
</gene>
<dbReference type="GO" id="GO:0009986">
    <property type="term" value="C:cell surface"/>
    <property type="evidence" value="ECO:0007669"/>
    <property type="project" value="TreeGrafter"/>
</dbReference>
<comment type="catalytic activity">
    <reaction evidence="8">
        <text>Successive hydrolysis of beta-D-glucose units from the non-reducing ends of (1-&gt;3)-beta-D-glucans, releasing alpha-glucose.</text>
        <dbReference type="EC" id="3.2.1.58"/>
    </reaction>
</comment>
<comment type="similarity">
    <text evidence="2 10">Belongs to the glycosyl hydrolase 5 (cellulase A) family.</text>
</comment>
<evidence type="ECO:0000256" key="1">
    <source>
        <dbReference type="ARBA" id="ARBA00004613"/>
    </source>
</evidence>
<dbReference type="InterPro" id="IPR017853">
    <property type="entry name" value="GH"/>
</dbReference>
<accession>A0A136IYQ6</accession>
<name>A0A136IYQ6_9PEZI</name>
<keyword evidence="4" id="KW-0732">Signal</keyword>